<evidence type="ECO:0000256" key="1">
    <source>
        <dbReference type="SAM" id="SignalP"/>
    </source>
</evidence>
<comment type="caution">
    <text evidence="2">The sequence shown here is derived from an EMBL/GenBank/DDBJ whole genome shotgun (WGS) entry which is preliminary data.</text>
</comment>
<keyword evidence="3" id="KW-1185">Reference proteome</keyword>
<dbReference type="Proteomes" id="UP000215305">
    <property type="component" value="Unassembled WGS sequence"/>
</dbReference>
<proteinExistence type="predicted"/>
<feature type="signal peptide" evidence="1">
    <location>
        <begin position="1"/>
        <end position="18"/>
    </location>
</feature>
<evidence type="ECO:0000313" key="2">
    <source>
        <dbReference type="EMBL" id="RHZ55043.1"/>
    </source>
</evidence>
<name>A0A397H119_ASPTH</name>
<sequence length="74" mass="7795">MVKSSTVVIALLMAVATAAPIPTAPKNTPSHLNDNKPRLEAPTLGNLLLNPDLFKTFNFSGLAKPVGEALGSRR</sequence>
<reference evidence="2" key="1">
    <citation type="submission" date="2018-08" db="EMBL/GenBank/DDBJ databases">
        <title>Draft genome sequence of azole-resistant Aspergillus thermomutatus (Neosartorya pseudofischeri) strain HMR AF 39, isolated from a human nasal aspirate.</title>
        <authorList>
            <person name="Parent-Michaud M."/>
            <person name="Dufresne P.J."/>
            <person name="Fournier E."/>
            <person name="Martineau C."/>
            <person name="Moreira S."/>
            <person name="Perkins V."/>
            <person name="De Repentigny L."/>
            <person name="Dufresne S.F."/>
        </authorList>
    </citation>
    <scope>NUCLEOTIDE SEQUENCE [LARGE SCALE GENOMIC DNA]</scope>
    <source>
        <strain evidence="2">HMR AF 39</strain>
    </source>
</reference>
<gene>
    <name evidence="2" type="ORF">CDV56_101669</name>
</gene>
<dbReference type="RefSeq" id="XP_026614173.1">
    <property type="nucleotide sequence ID" value="XM_026755288.1"/>
</dbReference>
<dbReference type="VEuPathDB" id="FungiDB:CDV56_101669"/>
<keyword evidence="1" id="KW-0732">Signal</keyword>
<feature type="chain" id="PRO_5017449286" evidence="1">
    <location>
        <begin position="19"/>
        <end position="74"/>
    </location>
</feature>
<dbReference type="OrthoDB" id="4418793at2759"/>
<dbReference type="AlphaFoldDB" id="A0A397H119"/>
<dbReference type="EMBL" id="NKHU02000104">
    <property type="protein sequence ID" value="RHZ55043.1"/>
    <property type="molecule type" value="Genomic_DNA"/>
</dbReference>
<accession>A0A397H119</accession>
<dbReference type="GeneID" id="38123643"/>
<protein>
    <submittedName>
        <fullName evidence="2">Uncharacterized protein</fullName>
    </submittedName>
</protein>
<organism evidence="2 3">
    <name type="scientific">Aspergillus thermomutatus</name>
    <name type="common">Neosartorya pseudofischeri</name>
    <dbReference type="NCBI Taxonomy" id="41047"/>
    <lineage>
        <taxon>Eukaryota</taxon>
        <taxon>Fungi</taxon>
        <taxon>Dikarya</taxon>
        <taxon>Ascomycota</taxon>
        <taxon>Pezizomycotina</taxon>
        <taxon>Eurotiomycetes</taxon>
        <taxon>Eurotiomycetidae</taxon>
        <taxon>Eurotiales</taxon>
        <taxon>Aspergillaceae</taxon>
        <taxon>Aspergillus</taxon>
        <taxon>Aspergillus subgen. Fumigati</taxon>
    </lineage>
</organism>
<evidence type="ECO:0000313" key="3">
    <source>
        <dbReference type="Proteomes" id="UP000215305"/>
    </source>
</evidence>